<dbReference type="AlphaFoldDB" id="A0A914C6H3"/>
<proteinExistence type="predicted"/>
<dbReference type="WBParaSite" id="ACRNAN_Path_417.g1595.t2">
    <property type="protein sequence ID" value="ACRNAN_Path_417.g1595.t2"/>
    <property type="gene ID" value="ACRNAN_Path_417.g1595"/>
</dbReference>
<evidence type="ECO:0000313" key="1">
    <source>
        <dbReference type="Proteomes" id="UP000887540"/>
    </source>
</evidence>
<dbReference type="Proteomes" id="UP000887540">
    <property type="component" value="Unplaced"/>
</dbReference>
<reference evidence="2" key="1">
    <citation type="submission" date="2022-11" db="UniProtKB">
        <authorList>
            <consortium name="WormBaseParasite"/>
        </authorList>
    </citation>
    <scope>IDENTIFICATION</scope>
</reference>
<sequence>MSTKFVLLNYNKDKICKSRPVEMSMENESNSFKYYAVLATDQNMDYLFLLPITALTWKRIGIRSMVFLAGSYEDYARYADKRYIVETLMQIGAHITYVDSKKLSWTTIAQTSRLYAAGFPIADTLDPDNTILITADADMFTFNLKPHLPDFSRGQKIRTYPPDCCPPIPTPKGDRKIKHYAINTIAMSVGFNRSSFLNGDDLVKKLFEELGEDYFINPPLMASPLWFADQRIISYRLEQWILKSSKNKKAFNEYDKQPIRLDFQLTNSWYKMNFADLDISKYDDATLPRGSLQEKYSWDRFYEFIQAIFCDDTATAAFILNYKKNLDRISESLSAIKPLFG</sequence>
<organism evidence="1 2">
    <name type="scientific">Acrobeloides nanus</name>
    <dbReference type="NCBI Taxonomy" id="290746"/>
    <lineage>
        <taxon>Eukaryota</taxon>
        <taxon>Metazoa</taxon>
        <taxon>Ecdysozoa</taxon>
        <taxon>Nematoda</taxon>
        <taxon>Chromadorea</taxon>
        <taxon>Rhabditida</taxon>
        <taxon>Tylenchina</taxon>
        <taxon>Cephalobomorpha</taxon>
        <taxon>Cephaloboidea</taxon>
        <taxon>Cephalobidae</taxon>
        <taxon>Acrobeloides</taxon>
    </lineage>
</organism>
<accession>A0A914C6H3</accession>
<evidence type="ECO:0000313" key="2">
    <source>
        <dbReference type="WBParaSite" id="ACRNAN_Path_417.g1595.t2"/>
    </source>
</evidence>
<keyword evidence="1" id="KW-1185">Reference proteome</keyword>
<protein>
    <submittedName>
        <fullName evidence="2">Nucleotide-diphospho-sugar transferase domain-containing protein</fullName>
    </submittedName>
</protein>
<name>A0A914C6H3_9BILA</name>